<evidence type="ECO:0000313" key="7">
    <source>
        <dbReference type="Proteomes" id="UP000305948"/>
    </source>
</evidence>
<evidence type="ECO:0000256" key="2">
    <source>
        <dbReference type="ARBA" id="ARBA00022827"/>
    </source>
</evidence>
<dbReference type="STRING" id="5364.A0A5C3N252"/>
<dbReference type="GO" id="GO:0071949">
    <property type="term" value="F:FAD binding"/>
    <property type="evidence" value="ECO:0007669"/>
    <property type="project" value="InterPro"/>
</dbReference>
<evidence type="ECO:0000256" key="3">
    <source>
        <dbReference type="ARBA" id="ARBA00023002"/>
    </source>
</evidence>
<dbReference type="GO" id="GO:0004497">
    <property type="term" value="F:monooxygenase activity"/>
    <property type="evidence" value="ECO:0007669"/>
    <property type="project" value="UniProtKB-KW"/>
</dbReference>
<accession>A0A5C3N252</accession>
<evidence type="ECO:0000256" key="1">
    <source>
        <dbReference type="ARBA" id="ARBA00022630"/>
    </source>
</evidence>
<dbReference type="OrthoDB" id="655030at2759"/>
<reference evidence="6 7" key="1">
    <citation type="journal article" date="2019" name="Nat. Ecol. Evol.">
        <title>Megaphylogeny resolves global patterns of mushroom evolution.</title>
        <authorList>
            <person name="Varga T."/>
            <person name="Krizsan K."/>
            <person name="Foldi C."/>
            <person name="Dima B."/>
            <person name="Sanchez-Garcia M."/>
            <person name="Sanchez-Ramirez S."/>
            <person name="Szollosi G.J."/>
            <person name="Szarkandi J.G."/>
            <person name="Papp V."/>
            <person name="Albert L."/>
            <person name="Andreopoulos W."/>
            <person name="Angelini C."/>
            <person name="Antonin V."/>
            <person name="Barry K.W."/>
            <person name="Bougher N.L."/>
            <person name="Buchanan P."/>
            <person name="Buyck B."/>
            <person name="Bense V."/>
            <person name="Catcheside P."/>
            <person name="Chovatia M."/>
            <person name="Cooper J."/>
            <person name="Damon W."/>
            <person name="Desjardin D."/>
            <person name="Finy P."/>
            <person name="Geml J."/>
            <person name="Haridas S."/>
            <person name="Hughes K."/>
            <person name="Justo A."/>
            <person name="Karasinski D."/>
            <person name="Kautmanova I."/>
            <person name="Kiss B."/>
            <person name="Kocsube S."/>
            <person name="Kotiranta H."/>
            <person name="LaButti K.M."/>
            <person name="Lechner B.E."/>
            <person name="Liimatainen K."/>
            <person name="Lipzen A."/>
            <person name="Lukacs Z."/>
            <person name="Mihaltcheva S."/>
            <person name="Morgado L.N."/>
            <person name="Niskanen T."/>
            <person name="Noordeloos M.E."/>
            <person name="Ohm R.A."/>
            <person name="Ortiz-Santana B."/>
            <person name="Ovrebo C."/>
            <person name="Racz N."/>
            <person name="Riley R."/>
            <person name="Savchenko A."/>
            <person name="Shiryaev A."/>
            <person name="Soop K."/>
            <person name="Spirin V."/>
            <person name="Szebenyi C."/>
            <person name="Tomsovsky M."/>
            <person name="Tulloss R.E."/>
            <person name="Uehling J."/>
            <person name="Grigoriev I.V."/>
            <person name="Vagvolgyi C."/>
            <person name="Papp T."/>
            <person name="Martin F.M."/>
            <person name="Miettinen O."/>
            <person name="Hibbett D.S."/>
            <person name="Nagy L.G."/>
        </authorList>
    </citation>
    <scope>NUCLEOTIDE SEQUENCE [LARGE SCALE GENOMIC DNA]</scope>
    <source>
        <strain evidence="6 7">OMC1185</strain>
    </source>
</reference>
<feature type="domain" description="FAD-binding" evidence="5">
    <location>
        <begin position="114"/>
        <end position="346"/>
    </location>
</feature>
<keyword evidence="3" id="KW-0560">Oxidoreductase</keyword>
<name>A0A5C3N252_9AGAM</name>
<dbReference type="EMBL" id="ML213512">
    <property type="protein sequence ID" value="TFK51125.1"/>
    <property type="molecule type" value="Genomic_DNA"/>
</dbReference>
<dbReference type="InterPro" id="IPR036188">
    <property type="entry name" value="FAD/NAD-bd_sf"/>
</dbReference>
<keyword evidence="4" id="KW-0503">Monooxygenase</keyword>
<gene>
    <name evidence="6" type="ORF">OE88DRAFT_1630703</name>
</gene>
<keyword evidence="1" id="KW-0285">Flavoprotein</keyword>
<dbReference type="SUPFAM" id="SSF51905">
    <property type="entry name" value="FAD/NAD(P)-binding domain"/>
    <property type="match status" value="1"/>
</dbReference>
<proteinExistence type="predicted"/>
<evidence type="ECO:0000259" key="5">
    <source>
        <dbReference type="Pfam" id="PF01494"/>
    </source>
</evidence>
<dbReference type="PANTHER" id="PTHR47178:SF3">
    <property type="entry name" value="FAD-BINDING DOMAIN-CONTAINING PROTEIN"/>
    <property type="match status" value="1"/>
</dbReference>
<dbReference type="Proteomes" id="UP000305948">
    <property type="component" value="Unassembled WGS sequence"/>
</dbReference>
<dbReference type="PRINTS" id="PR00420">
    <property type="entry name" value="RNGMNOXGNASE"/>
</dbReference>
<dbReference type="PANTHER" id="PTHR47178">
    <property type="entry name" value="MONOOXYGENASE, FAD-BINDING"/>
    <property type="match status" value="1"/>
</dbReference>
<keyword evidence="2" id="KW-0274">FAD</keyword>
<dbReference type="InterPro" id="IPR002938">
    <property type="entry name" value="FAD-bd"/>
</dbReference>
<evidence type="ECO:0000313" key="6">
    <source>
        <dbReference type="EMBL" id="TFK51125.1"/>
    </source>
</evidence>
<evidence type="ECO:0000256" key="4">
    <source>
        <dbReference type="ARBA" id="ARBA00023033"/>
    </source>
</evidence>
<feature type="non-terminal residue" evidence="6">
    <location>
        <position position="1"/>
    </location>
</feature>
<dbReference type="Pfam" id="PF01494">
    <property type="entry name" value="FAD_binding_3"/>
    <property type="match status" value="1"/>
</dbReference>
<dbReference type="AlphaFoldDB" id="A0A5C3N252"/>
<dbReference type="Gene3D" id="3.50.50.60">
    <property type="entry name" value="FAD/NAD(P)-binding domain"/>
    <property type="match status" value="1"/>
</dbReference>
<protein>
    <submittedName>
        <fullName evidence="6">FAD/NAD(P)-binding domain-containing protein</fullName>
    </submittedName>
</protein>
<sequence>GITGLLIAQGLKKADIPCVVFGKEPPEGRPRDWSVSLHWSYSMLTELLTDDLLELFKSTQVDPSYHTSENDVLPVWNAETGEPMFAYRISRTKLRRLCLAGIDIHYCKRLSELSMSEGGEEVTAKFEDGTKCAGSAVVGSDGAKSVVRTFLVGEEQSVVQPIPFEAYMTNARYSVEDAKILPITRPYIPADSGGTLSSYQYPAQDVRDPEDPTTWEFMIMFSRPVKQGAPSTPDVDHLTEAKQLAAQCSDPFRTAWTNLPKRKTIWYTPLSYWEPIPWDNRGGRVTLGGDAAHAMTFHRGQGLNHAINDAWCYVTRFKEYVKGRKSLAEAMNEYDHELREWGREEVRASLQNTQMLHSWEECHNSPLFTRGLAKKQE</sequence>
<organism evidence="6 7">
    <name type="scientific">Heliocybe sulcata</name>
    <dbReference type="NCBI Taxonomy" id="5364"/>
    <lineage>
        <taxon>Eukaryota</taxon>
        <taxon>Fungi</taxon>
        <taxon>Dikarya</taxon>
        <taxon>Basidiomycota</taxon>
        <taxon>Agaricomycotina</taxon>
        <taxon>Agaricomycetes</taxon>
        <taxon>Gloeophyllales</taxon>
        <taxon>Gloeophyllaceae</taxon>
        <taxon>Heliocybe</taxon>
    </lineage>
</organism>
<keyword evidence="7" id="KW-1185">Reference proteome</keyword>